<dbReference type="Pfam" id="PF00530">
    <property type="entry name" value="SRCR"/>
    <property type="match status" value="1"/>
</dbReference>
<dbReference type="GO" id="GO:0016020">
    <property type="term" value="C:membrane"/>
    <property type="evidence" value="ECO:0007669"/>
    <property type="project" value="InterPro"/>
</dbReference>
<dbReference type="PROSITE" id="PS00420">
    <property type="entry name" value="SRCR_1"/>
    <property type="match status" value="1"/>
</dbReference>
<dbReference type="PANTHER" id="PTHR48071">
    <property type="entry name" value="SRCR DOMAIN-CONTAINING PROTEIN"/>
    <property type="match status" value="1"/>
</dbReference>
<dbReference type="InterPro" id="IPR001190">
    <property type="entry name" value="SRCR"/>
</dbReference>
<proteinExistence type="predicted"/>
<gene>
    <name evidence="4" type="ORF">DPMN_115522</name>
</gene>
<dbReference type="AlphaFoldDB" id="A0A9D4KM43"/>
<sequence>MITEKVRLLNGPNYHSGRVEVYHNGQWGTICDDNFDHLDVMVICRMLGLYQGSR</sequence>
<evidence type="ECO:0000256" key="2">
    <source>
        <dbReference type="PROSITE-ProRule" id="PRU00196"/>
    </source>
</evidence>
<dbReference type="InterPro" id="IPR036772">
    <property type="entry name" value="SRCR-like_dom_sf"/>
</dbReference>
<reference evidence="4" key="1">
    <citation type="journal article" date="2019" name="bioRxiv">
        <title>The Genome of the Zebra Mussel, Dreissena polymorpha: A Resource for Invasive Species Research.</title>
        <authorList>
            <person name="McCartney M.A."/>
            <person name="Auch B."/>
            <person name="Kono T."/>
            <person name="Mallez S."/>
            <person name="Zhang Y."/>
            <person name="Obille A."/>
            <person name="Becker A."/>
            <person name="Abrahante J.E."/>
            <person name="Garbe J."/>
            <person name="Badalamenti J.P."/>
            <person name="Herman A."/>
            <person name="Mangelson H."/>
            <person name="Liachko I."/>
            <person name="Sullivan S."/>
            <person name="Sone E.D."/>
            <person name="Koren S."/>
            <person name="Silverstein K.A.T."/>
            <person name="Beckman K.B."/>
            <person name="Gohl D.M."/>
        </authorList>
    </citation>
    <scope>NUCLEOTIDE SEQUENCE</scope>
    <source>
        <strain evidence="4">Duluth1</strain>
        <tissue evidence="4">Whole animal</tissue>
    </source>
</reference>
<evidence type="ECO:0000256" key="1">
    <source>
        <dbReference type="ARBA" id="ARBA00023157"/>
    </source>
</evidence>
<protein>
    <recommendedName>
        <fullName evidence="3">SRCR domain-containing protein</fullName>
    </recommendedName>
</protein>
<accession>A0A9D4KM43</accession>
<dbReference type="SUPFAM" id="SSF56487">
    <property type="entry name" value="SRCR-like"/>
    <property type="match status" value="1"/>
</dbReference>
<evidence type="ECO:0000313" key="4">
    <source>
        <dbReference type="EMBL" id="KAH3842034.1"/>
    </source>
</evidence>
<name>A0A9D4KM43_DREPO</name>
<dbReference type="Gene3D" id="3.10.250.10">
    <property type="entry name" value="SRCR-like domain"/>
    <property type="match status" value="1"/>
</dbReference>
<dbReference type="EMBL" id="JAIWYP010000004">
    <property type="protein sequence ID" value="KAH3842034.1"/>
    <property type="molecule type" value="Genomic_DNA"/>
</dbReference>
<organism evidence="4 5">
    <name type="scientific">Dreissena polymorpha</name>
    <name type="common">Zebra mussel</name>
    <name type="synonym">Mytilus polymorpha</name>
    <dbReference type="NCBI Taxonomy" id="45954"/>
    <lineage>
        <taxon>Eukaryota</taxon>
        <taxon>Metazoa</taxon>
        <taxon>Spiralia</taxon>
        <taxon>Lophotrochozoa</taxon>
        <taxon>Mollusca</taxon>
        <taxon>Bivalvia</taxon>
        <taxon>Autobranchia</taxon>
        <taxon>Heteroconchia</taxon>
        <taxon>Euheterodonta</taxon>
        <taxon>Imparidentia</taxon>
        <taxon>Neoheterodontei</taxon>
        <taxon>Myida</taxon>
        <taxon>Dreissenoidea</taxon>
        <taxon>Dreissenidae</taxon>
        <taxon>Dreissena</taxon>
    </lineage>
</organism>
<comment type="caution">
    <text evidence="4">The sequence shown here is derived from an EMBL/GenBank/DDBJ whole genome shotgun (WGS) entry which is preliminary data.</text>
</comment>
<dbReference type="Proteomes" id="UP000828390">
    <property type="component" value="Unassembled WGS sequence"/>
</dbReference>
<keyword evidence="1" id="KW-1015">Disulfide bond</keyword>
<evidence type="ECO:0000313" key="5">
    <source>
        <dbReference type="Proteomes" id="UP000828390"/>
    </source>
</evidence>
<dbReference type="PRINTS" id="PR00258">
    <property type="entry name" value="SPERACTRCPTR"/>
</dbReference>
<feature type="domain" description="SRCR" evidence="3">
    <location>
        <begin position="6"/>
        <end position="54"/>
    </location>
</feature>
<reference evidence="4" key="2">
    <citation type="submission" date="2020-11" db="EMBL/GenBank/DDBJ databases">
        <authorList>
            <person name="McCartney M.A."/>
            <person name="Auch B."/>
            <person name="Kono T."/>
            <person name="Mallez S."/>
            <person name="Becker A."/>
            <person name="Gohl D.M."/>
            <person name="Silverstein K.A.T."/>
            <person name="Koren S."/>
            <person name="Bechman K.B."/>
            <person name="Herman A."/>
            <person name="Abrahante J.E."/>
            <person name="Garbe J."/>
        </authorList>
    </citation>
    <scope>NUCLEOTIDE SEQUENCE</scope>
    <source>
        <strain evidence="4">Duluth1</strain>
        <tissue evidence="4">Whole animal</tissue>
    </source>
</reference>
<dbReference type="PROSITE" id="PS50287">
    <property type="entry name" value="SRCR_2"/>
    <property type="match status" value="1"/>
</dbReference>
<keyword evidence="5" id="KW-1185">Reference proteome</keyword>
<dbReference type="PANTHER" id="PTHR48071:SF18">
    <property type="entry name" value="DELETED IN MALIGNANT BRAIN TUMORS 1 PROTEIN-RELATED"/>
    <property type="match status" value="1"/>
</dbReference>
<evidence type="ECO:0000259" key="3">
    <source>
        <dbReference type="PROSITE" id="PS50287"/>
    </source>
</evidence>
<comment type="caution">
    <text evidence="2">Lacks conserved residue(s) required for the propagation of feature annotation.</text>
</comment>